<proteinExistence type="predicted"/>
<comment type="caution">
    <text evidence="1">The sequence shown here is derived from an EMBL/GenBank/DDBJ whole genome shotgun (WGS) entry which is preliminary data.</text>
</comment>
<dbReference type="AlphaFoldDB" id="A0A3M2REE0"/>
<protein>
    <recommendedName>
        <fullName evidence="3">F-box domain-containing protein</fullName>
    </recommendedName>
</protein>
<keyword evidence="2" id="KW-1185">Reference proteome</keyword>
<dbReference type="Proteomes" id="UP000277212">
    <property type="component" value="Unassembled WGS sequence"/>
</dbReference>
<dbReference type="Gene3D" id="3.80.10.10">
    <property type="entry name" value="Ribonuclease Inhibitor"/>
    <property type="match status" value="1"/>
</dbReference>
<dbReference type="OrthoDB" id="3594971at2759"/>
<dbReference type="EMBL" id="NKUJ01000540">
    <property type="protein sequence ID" value="RMJ03305.1"/>
    <property type="molecule type" value="Genomic_DNA"/>
</dbReference>
<evidence type="ECO:0000313" key="2">
    <source>
        <dbReference type="Proteomes" id="UP000277212"/>
    </source>
</evidence>
<evidence type="ECO:0008006" key="3">
    <source>
        <dbReference type="Google" id="ProtNLM"/>
    </source>
</evidence>
<accession>A0A3M2REE0</accession>
<organism evidence="1 2">
    <name type="scientific">Fusarium kuroshium</name>
    <dbReference type="NCBI Taxonomy" id="2010991"/>
    <lineage>
        <taxon>Eukaryota</taxon>
        <taxon>Fungi</taxon>
        <taxon>Dikarya</taxon>
        <taxon>Ascomycota</taxon>
        <taxon>Pezizomycotina</taxon>
        <taxon>Sordariomycetes</taxon>
        <taxon>Hypocreomycetidae</taxon>
        <taxon>Hypocreales</taxon>
        <taxon>Nectriaceae</taxon>
        <taxon>Fusarium</taxon>
        <taxon>Fusarium solani species complex</taxon>
    </lineage>
</organism>
<reference evidence="1 2" key="1">
    <citation type="submission" date="2017-06" db="EMBL/GenBank/DDBJ databases">
        <title>Comparative genomic analysis of Ambrosia Fusariam Clade fungi.</title>
        <authorList>
            <person name="Stajich J.E."/>
            <person name="Carrillo J."/>
            <person name="Kijimoto T."/>
            <person name="Eskalen A."/>
            <person name="O'Donnell K."/>
            <person name="Kasson M."/>
        </authorList>
    </citation>
    <scope>NUCLEOTIDE SEQUENCE [LARGE SCALE GENOMIC DNA]</scope>
    <source>
        <strain evidence="1">UCR3666</strain>
    </source>
</reference>
<sequence length="549" mass="62642">MPSSTELMLSTPSITLSYPNPPTSARFSCSFSTPRRMAAPSKTAPSLHSSFNRLSSELLVLIFEQLRDIDARSVLSVRLISKRFDAIATPTAYRFLTLNEHLVAPDAEQRYPNVFVHVSLHTSHVVVPSNLDPDGISRVLSRIRRLSSIRWQYIDGDTHPAGMWLPSDLLGSNDAKFRGTKLHVEDLPMRNFDSNLGDVYTKAIPAKHLASLRLANPTPALSTRLSSLKGLLVQASQLRTFHYEDRGQGTCFNFLPRDCMPAFTNLRLRSYDWNHTAEDVRKHWDFSRMESLELVSVPVFHFLRSVSFNDFAKLHTLQVEDYSAHLPDKREDATAGLYLLIKNHVRSLQVLDITCYTKLFPLDAVTKHQRSLRVLRFRDHTGFSEDDERCPTLLPNDLAMLSQRLRSVHTLELDMDVRMCNATAFLRAVCAFPELHTLTLHVQTVVQPFEDIAPRNDYDYEAAMDTFRFLIQGKYAMNSSVSWKQITINVGGWRRVMVRRLSSAWRRQNELGIYAERCFVLENDPWTGNVSVREEMCVENTSRGGSPIP</sequence>
<name>A0A3M2REE0_9HYPO</name>
<evidence type="ECO:0000313" key="1">
    <source>
        <dbReference type="EMBL" id="RMJ03305.1"/>
    </source>
</evidence>
<gene>
    <name evidence="1" type="ORF">CDV36_015169</name>
</gene>
<dbReference type="InterPro" id="IPR032675">
    <property type="entry name" value="LRR_dom_sf"/>
</dbReference>